<dbReference type="HAMAP" id="MF_01543">
    <property type="entry name" value="FTHFS"/>
    <property type="match status" value="1"/>
</dbReference>
<dbReference type="SUPFAM" id="SSF52540">
    <property type="entry name" value="P-loop containing nucleoside triphosphate hydrolases"/>
    <property type="match status" value="1"/>
</dbReference>
<dbReference type="Proteomes" id="UP001312865">
    <property type="component" value="Unassembled WGS sequence"/>
</dbReference>
<dbReference type="InterPro" id="IPR000559">
    <property type="entry name" value="Formate_THF_ligase"/>
</dbReference>
<dbReference type="InterPro" id="IPR020628">
    <property type="entry name" value="Formate_THF_ligase_CS"/>
</dbReference>
<comment type="caution">
    <text evidence="7">The sequence shown here is derived from an EMBL/GenBank/DDBJ whole genome shotgun (WGS) entry which is preliminary data.</text>
</comment>
<dbReference type="PROSITE" id="PS00721">
    <property type="entry name" value="FTHFS_1"/>
    <property type="match status" value="1"/>
</dbReference>
<reference evidence="7 8" key="1">
    <citation type="journal article" date="2018" name="J. Microbiol.">
        <title>Bacillus spongiae sp. nov., isolated from sponge of Jeju Island.</title>
        <authorList>
            <person name="Lee G.E."/>
            <person name="Im W.T."/>
            <person name="Park J.S."/>
        </authorList>
    </citation>
    <scope>NUCLEOTIDE SEQUENCE [LARGE SCALE GENOMIC DNA]</scope>
    <source>
        <strain evidence="7 8">135PIL107-10</strain>
    </source>
</reference>
<comment type="catalytic activity">
    <reaction evidence="6">
        <text>(6S)-5,6,7,8-tetrahydrofolate + formate + ATP = (6R)-10-formyltetrahydrofolate + ADP + phosphate</text>
        <dbReference type="Rhea" id="RHEA:20221"/>
        <dbReference type="ChEBI" id="CHEBI:15740"/>
        <dbReference type="ChEBI" id="CHEBI:30616"/>
        <dbReference type="ChEBI" id="CHEBI:43474"/>
        <dbReference type="ChEBI" id="CHEBI:57453"/>
        <dbReference type="ChEBI" id="CHEBI:195366"/>
        <dbReference type="ChEBI" id="CHEBI:456216"/>
        <dbReference type="EC" id="6.3.4.3"/>
    </reaction>
</comment>
<dbReference type="CDD" id="cd00477">
    <property type="entry name" value="FTHFS"/>
    <property type="match status" value="1"/>
</dbReference>
<evidence type="ECO:0000256" key="2">
    <source>
        <dbReference type="ARBA" id="ARBA00022563"/>
    </source>
</evidence>
<dbReference type="RefSeq" id="WP_336586710.1">
    <property type="nucleotide sequence ID" value="NZ_JBBAXC010000006.1"/>
</dbReference>
<keyword evidence="3 6" id="KW-0436">Ligase</keyword>
<sequence length="561" mass="60599">MTIKTKVPSDIDIAQQAKMKPIVHIAEQLGLSEEDVELYGKYKAKLSYDTLLQLQKQKDGKVILVTAINPTPAGEGKSTVTVGLGDALTRLGRKTVIAMREPSLGPVMGVKGGATGGGYAQVLPMEDINLHFTGDIHAITAANNALAALIDNHIHQGNLLNIDPRRVLWKRTLDMNDRALRNVVIGLGGPVQGVPREDGFDISVASEIMAVLCLAKDLEDLKTRLSAIVFGYTYDRKPVTVKDLGVAGALTLLLKDAFKPNLVQTLEHTPALVHGGPFANIAHGCNSVMATKAAAKLGDIVVTEAGFGADLGAEKFFHIKSPVTELNPSAVVIVATIRALKMHGGLAKDQLKKTDLRALKEGITNLEKHIDTMRQFNVPFVVAINRFATDSNEEIEWLESWCSSQGIPFALTEVWEKGGAGGEQLAEVILAEMEQTKEVTPLYDVTQSVEEKIEQIAKKVYGASSVEFSLKAQKSLEVVNKNGWGQYPICMAKTQYSLSDDPKQLGRPHSFTLHIRDIVPRIGAGFLIALTGDVMTMPGLPKEPAAYNMDVASDGKALGLF</sequence>
<keyword evidence="8" id="KW-1185">Reference proteome</keyword>
<dbReference type="PROSITE" id="PS00722">
    <property type="entry name" value="FTHFS_2"/>
    <property type="match status" value="1"/>
</dbReference>
<evidence type="ECO:0000256" key="5">
    <source>
        <dbReference type="ARBA" id="ARBA00022840"/>
    </source>
</evidence>
<dbReference type="InterPro" id="IPR027417">
    <property type="entry name" value="P-loop_NTPase"/>
</dbReference>
<organism evidence="7 8">
    <name type="scientific">Bacillus spongiae</name>
    <dbReference type="NCBI Taxonomy" id="2683610"/>
    <lineage>
        <taxon>Bacteria</taxon>
        <taxon>Bacillati</taxon>
        <taxon>Bacillota</taxon>
        <taxon>Bacilli</taxon>
        <taxon>Bacillales</taxon>
        <taxon>Bacillaceae</taxon>
        <taxon>Bacillus</taxon>
    </lineage>
</organism>
<dbReference type="GO" id="GO:0004329">
    <property type="term" value="F:formate-tetrahydrofolate ligase activity"/>
    <property type="evidence" value="ECO:0007669"/>
    <property type="project" value="UniProtKB-EC"/>
</dbReference>
<proteinExistence type="inferred from homology"/>
<protein>
    <recommendedName>
        <fullName evidence="6">Formate--tetrahydrofolate ligase</fullName>
        <ecNumber evidence="6">6.3.4.3</ecNumber>
    </recommendedName>
    <alternativeName>
        <fullName evidence="6">Formyltetrahydrofolate synthetase</fullName>
        <shortName evidence="6">FHS</shortName>
        <shortName evidence="6">FTHFS</shortName>
    </alternativeName>
</protein>
<name>A0ABU8HDG8_9BACI</name>
<dbReference type="Gene3D" id="3.30.1510.10">
    <property type="entry name" value="Domain 2, N(10)-formyltetrahydrofolate synthetase"/>
    <property type="match status" value="1"/>
</dbReference>
<gene>
    <name evidence="6" type="primary">fhs</name>
    <name evidence="7" type="ORF">WAK64_09420</name>
</gene>
<feature type="binding site" evidence="6">
    <location>
        <begin position="71"/>
        <end position="78"/>
    </location>
    <ligand>
        <name>ATP</name>
        <dbReference type="ChEBI" id="CHEBI:30616"/>
    </ligand>
</feature>
<dbReference type="EMBL" id="JBBAXC010000006">
    <property type="protein sequence ID" value="MEI5907276.1"/>
    <property type="molecule type" value="Genomic_DNA"/>
</dbReference>
<comment type="pathway">
    <text evidence="1 6">One-carbon metabolism; tetrahydrofolate interconversion.</text>
</comment>
<keyword evidence="5 6" id="KW-0067">ATP-binding</keyword>
<evidence type="ECO:0000313" key="8">
    <source>
        <dbReference type="Proteomes" id="UP001312865"/>
    </source>
</evidence>
<evidence type="ECO:0000256" key="3">
    <source>
        <dbReference type="ARBA" id="ARBA00022598"/>
    </source>
</evidence>
<evidence type="ECO:0000256" key="4">
    <source>
        <dbReference type="ARBA" id="ARBA00022741"/>
    </source>
</evidence>
<evidence type="ECO:0000313" key="7">
    <source>
        <dbReference type="EMBL" id="MEI5907276.1"/>
    </source>
</evidence>
<dbReference type="EC" id="6.3.4.3" evidence="6"/>
<evidence type="ECO:0000256" key="6">
    <source>
        <dbReference type="HAMAP-Rule" id="MF_01543"/>
    </source>
</evidence>
<accession>A0ABU8HDG8</accession>
<dbReference type="Gene3D" id="3.40.50.300">
    <property type="entry name" value="P-loop containing nucleotide triphosphate hydrolases"/>
    <property type="match status" value="1"/>
</dbReference>
<dbReference type="Pfam" id="PF01268">
    <property type="entry name" value="FTHFS"/>
    <property type="match status" value="1"/>
</dbReference>
<keyword evidence="4 6" id="KW-0547">Nucleotide-binding</keyword>
<comment type="similarity">
    <text evidence="6">Belongs to the formate--tetrahydrofolate ligase family.</text>
</comment>
<evidence type="ECO:0000256" key="1">
    <source>
        <dbReference type="ARBA" id="ARBA00004777"/>
    </source>
</evidence>
<keyword evidence="2 6" id="KW-0554">One-carbon metabolism</keyword>
<dbReference type="Gene3D" id="3.10.410.10">
    <property type="entry name" value="Formyltetrahydrofolate synthetase, domain 3"/>
    <property type="match status" value="1"/>
</dbReference>
<dbReference type="NCBIfam" id="NF010030">
    <property type="entry name" value="PRK13505.1"/>
    <property type="match status" value="1"/>
</dbReference>